<dbReference type="AlphaFoldDB" id="A0A5C5WD23"/>
<keyword evidence="3" id="KW-1185">Reference proteome</keyword>
<proteinExistence type="predicted"/>
<evidence type="ECO:0000256" key="1">
    <source>
        <dbReference type="SAM" id="MobiDB-lite"/>
    </source>
</evidence>
<comment type="caution">
    <text evidence="2">The sequence shown here is derived from an EMBL/GenBank/DDBJ whole genome shotgun (WGS) entry which is preliminary data.</text>
</comment>
<gene>
    <name evidence="2" type="ORF">Pla22_50230</name>
</gene>
<reference evidence="2 3" key="1">
    <citation type="submission" date="2019-02" db="EMBL/GenBank/DDBJ databases">
        <title>Deep-cultivation of Planctomycetes and their phenomic and genomic characterization uncovers novel biology.</title>
        <authorList>
            <person name="Wiegand S."/>
            <person name="Jogler M."/>
            <person name="Boedeker C."/>
            <person name="Pinto D."/>
            <person name="Vollmers J."/>
            <person name="Rivas-Marin E."/>
            <person name="Kohn T."/>
            <person name="Peeters S.H."/>
            <person name="Heuer A."/>
            <person name="Rast P."/>
            <person name="Oberbeckmann S."/>
            <person name="Bunk B."/>
            <person name="Jeske O."/>
            <person name="Meyerdierks A."/>
            <person name="Storesund J.E."/>
            <person name="Kallscheuer N."/>
            <person name="Luecker S."/>
            <person name="Lage O.M."/>
            <person name="Pohl T."/>
            <person name="Merkel B.J."/>
            <person name="Hornburger P."/>
            <person name="Mueller R.-W."/>
            <person name="Bruemmer F."/>
            <person name="Labrenz M."/>
            <person name="Spormann A.M."/>
            <person name="Op Den Camp H."/>
            <person name="Overmann J."/>
            <person name="Amann R."/>
            <person name="Jetten M.S.M."/>
            <person name="Mascher T."/>
            <person name="Medema M.H."/>
            <person name="Devos D.P."/>
            <person name="Kaster A.-K."/>
            <person name="Ovreas L."/>
            <person name="Rohde M."/>
            <person name="Galperin M.Y."/>
            <person name="Jogler C."/>
        </authorList>
    </citation>
    <scope>NUCLEOTIDE SEQUENCE [LARGE SCALE GENOMIC DNA]</scope>
    <source>
        <strain evidence="2 3">Pla22</strain>
    </source>
</reference>
<name>A0A5C5WD23_9BACT</name>
<organism evidence="2 3">
    <name type="scientific">Rubripirellula amarantea</name>
    <dbReference type="NCBI Taxonomy" id="2527999"/>
    <lineage>
        <taxon>Bacteria</taxon>
        <taxon>Pseudomonadati</taxon>
        <taxon>Planctomycetota</taxon>
        <taxon>Planctomycetia</taxon>
        <taxon>Pirellulales</taxon>
        <taxon>Pirellulaceae</taxon>
        <taxon>Rubripirellula</taxon>
    </lineage>
</organism>
<dbReference type="RefSeq" id="WP_146517439.1">
    <property type="nucleotide sequence ID" value="NZ_SJPI01000004.1"/>
</dbReference>
<evidence type="ECO:0000313" key="3">
    <source>
        <dbReference type="Proteomes" id="UP000316598"/>
    </source>
</evidence>
<sequence length="88" mass="9936">MNCDLDTSIPDWIIEHPETSRIFLELELDTSCGGKSLSYLCIHKDLDPTVVLRHLRQVIAVSENGKRSLDGSAKRNFNATKDDSSDRF</sequence>
<dbReference type="Proteomes" id="UP000316598">
    <property type="component" value="Unassembled WGS sequence"/>
</dbReference>
<feature type="region of interest" description="Disordered" evidence="1">
    <location>
        <begin position="66"/>
        <end position="88"/>
    </location>
</feature>
<accession>A0A5C5WD23</accession>
<evidence type="ECO:0000313" key="2">
    <source>
        <dbReference type="EMBL" id="TWT48023.1"/>
    </source>
</evidence>
<protein>
    <submittedName>
        <fullName evidence="2">Uncharacterized protein</fullName>
    </submittedName>
</protein>
<dbReference type="EMBL" id="SJPI01000004">
    <property type="protein sequence ID" value="TWT48023.1"/>
    <property type="molecule type" value="Genomic_DNA"/>
</dbReference>
<dbReference type="OrthoDB" id="287027at2"/>